<dbReference type="Gene3D" id="3.40.50.1820">
    <property type="entry name" value="alpha/beta hydrolase"/>
    <property type="match status" value="1"/>
</dbReference>
<dbReference type="Pfam" id="PF05728">
    <property type="entry name" value="UPF0227"/>
    <property type="match status" value="1"/>
</dbReference>
<proteinExistence type="predicted"/>
<dbReference type="PATRIC" id="fig|1391654.3.peg.890"/>
<sequence>MARMDAAKPEGPIYLYLHGFASSPGSTKARAFSRWGQERGLTIQALDLRVPSFEGLRLSAIVARVRAAMDAAGGPKTRAVLIGSSLGGLAACRAAESDPRVAAVFLMAPAFKLAERWRARLGEAAWDEWRRGGYQEVEDHATGAKARVEFGFVEELARMEKAVPWPDVRVPACIVHGVNDDVVDVNLSREWAKDRRHVRLVEVDDGHELSSSIPQVLEEATSFLRPFGV</sequence>
<dbReference type="RefSeq" id="WP_240488386.1">
    <property type="nucleotide sequence ID" value="NZ_CP012333.1"/>
</dbReference>
<dbReference type="InterPro" id="IPR008886">
    <property type="entry name" value="UPF0227/Esterase_YqiA"/>
</dbReference>
<keyword evidence="3" id="KW-1185">Reference proteome</keyword>
<evidence type="ECO:0000313" key="2">
    <source>
        <dbReference type="EMBL" id="AKU94214.1"/>
    </source>
</evidence>
<dbReference type="KEGG" id="llu:AKJ09_00878"/>
<dbReference type="EMBL" id="CP012333">
    <property type="protein sequence ID" value="AKU94214.1"/>
    <property type="molecule type" value="Genomic_DNA"/>
</dbReference>
<keyword evidence="1" id="KW-0378">Hydrolase</keyword>
<dbReference type="InterPro" id="IPR052382">
    <property type="entry name" value="ABHD10_acyl-thioesterase"/>
</dbReference>
<dbReference type="AlphaFoldDB" id="A0A0K1PMA0"/>
<name>A0A0K1PMA0_9BACT</name>
<protein>
    <recommendedName>
        <fullName evidence="4">Esterase</fullName>
    </recommendedName>
</protein>
<gene>
    <name evidence="2" type="ORF">AKJ09_00878</name>
</gene>
<dbReference type="GO" id="GO:0004553">
    <property type="term" value="F:hydrolase activity, hydrolyzing O-glycosyl compounds"/>
    <property type="evidence" value="ECO:0007669"/>
    <property type="project" value="TreeGrafter"/>
</dbReference>
<dbReference type="InterPro" id="IPR029058">
    <property type="entry name" value="AB_hydrolase_fold"/>
</dbReference>
<evidence type="ECO:0008006" key="4">
    <source>
        <dbReference type="Google" id="ProtNLM"/>
    </source>
</evidence>
<reference evidence="2 3" key="1">
    <citation type="submission" date="2015-08" db="EMBL/GenBank/DDBJ databases">
        <authorList>
            <person name="Babu N.S."/>
            <person name="Beckwith C.J."/>
            <person name="Beseler K.G."/>
            <person name="Brison A."/>
            <person name="Carone J.V."/>
            <person name="Caskin T.P."/>
            <person name="Diamond M."/>
            <person name="Durham M.E."/>
            <person name="Foxe J.M."/>
            <person name="Go M."/>
            <person name="Henderson B.A."/>
            <person name="Jones I.B."/>
            <person name="McGettigan J.A."/>
            <person name="Micheletti S.J."/>
            <person name="Nasrallah M.E."/>
            <person name="Ortiz D."/>
            <person name="Piller C.R."/>
            <person name="Privatt S.R."/>
            <person name="Schneider S.L."/>
            <person name="Sharp S."/>
            <person name="Smith T.C."/>
            <person name="Stanton J.D."/>
            <person name="Ullery H.E."/>
            <person name="Wilson R.J."/>
            <person name="Serrano M.G."/>
            <person name="Buck G."/>
            <person name="Lee V."/>
            <person name="Wang Y."/>
            <person name="Carvalho R."/>
            <person name="Voegtly L."/>
            <person name="Shi R."/>
            <person name="Duckworth R."/>
            <person name="Johnson A."/>
            <person name="Loviza R."/>
            <person name="Walstead R."/>
            <person name="Shah Z."/>
            <person name="Kiflezghi M."/>
            <person name="Wade K."/>
            <person name="Ball S.L."/>
            <person name="Bradley K.W."/>
            <person name="Asai D.J."/>
            <person name="Bowman C.A."/>
            <person name="Russell D.A."/>
            <person name="Pope W.H."/>
            <person name="Jacobs-Sera D."/>
            <person name="Hendrix R.W."/>
            <person name="Hatfull G.F."/>
        </authorList>
    </citation>
    <scope>NUCLEOTIDE SEQUENCE [LARGE SCALE GENOMIC DNA]</scope>
    <source>
        <strain evidence="2 3">DSM 27648</strain>
    </source>
</reference>
<evidence type="ECO:0000256" key="1">
    <source>
        <dbReference type="ARBA" id="ARBA00022801"/>
    </source>
</evidence>
<dbReference type="Proteomes" id="UP000064967">
    <property type="component" value="Chromosome"/>
</dbReference>
<accession>A0A0K1PMA0</accession>
<dbReference type="STRING" id="1391654.AKJ09_00878"/>
<dbReference type="SUPFAM" id="SSF53474">
    <property type="entry name" value="alpha/beta-Hydrolases"/>
    <property type="match status" value="1"/>
</dbReference>
<organism evidence="2 3">
    <name type="scientific">Labilithrix luteola</name>
    <dbReference type="NCBI Taxonomy" id="1391654"/>
    <lineage>
        <taxon>Bacteria</taxon>
        <taxon>Pseudomonadati</taxon>
        <taxon>Myxococcota</taxon>
        <taxon>Polyangia</taxon>
        <taxon>Polyangiales</taxon>
        <taxon>Labilitrichaceae</taxon>
        <taxon>Labilithrix</taxon>
    </lineage>
</organism>
<dbReference type="PANTHER" id="PTHR16138:SF7">
    <property type="entry name" value="PALMITOYL-PROTEIN THIOESTERASE ABHD10, MITOCHONDRIAL"/>
    <property type="match status" value="1"/>
</dbReference>
<dbReference type="PANTHER" id="PTHR16138">
    <property type="entry name" value="MYCOPHENOLIC ACID ACYL-GLUCURONIDE ESTERASE, MITOCHONDRIAL"/>
    <property type="match status" value="1"/>
</dbReference>
<evidence type="ECO:0000313" key="3">
    <source>
        <dbReference type="Proteomes" id="UP000064967"/>
    </source>
</evidence>